<evidence type="ECO:0000313" key="2">
    <source>
        <dbReference type="EMBL" id="KAG6016551.1"/>
    </source>
</evidence>
<protein>
    <submittedName>
        <fullName evidence="2">Uncharacterized protein</fullName>
    </submittedName>
</protein>
<accession>A0A9P7NFI3</accession>
<evidence type="ECO:0000256" key="1">
    <source>
        <dbReference type="SAM" id="MobiDB-lite"/>
    </source>
</evidence>
<feature type="region of interest" description="Disordered" evidence="1">
    <location>
        <begin position="128"/>
        <end position="162"/>
    </location>
</feature>
<dbReference type="EMBL" id="SRPW01000239">
    <property type="protein sequence ID" value="KAG6016551.1"/>
    <property type="molecule type" value="Genomic_DNA"/>
</dbReference>
<feature type="region of interest" description="Disordered" evidence="1">
    <location>
        <begin position="98"/>
        <end position="117"/>
    </location>
</feature>
<proteinExistence type="predicted"/>
<comment type="caution">
    <text evidence="2">The sequence shown here is derived from an EMBL/GenBank/DDBJ whole genome shotgun (WGS) entry which is preliminary data.</text>
</comment>
<organism evidence="2 3">
    <name type="scientific">Claviceps pusilla</name>
    <dbReference type="NCBI Taxonomy" id="123648"/>
    <lineage>
        <taxon>Eukaryota</taxon>
        <taxon>Fungi</taxon>
        <taxon>Dikarya</taxon>
        <taxon>Ascomycota</taxon>
        <taxon>Pezizomycotina</taxon>
        <taxon>Sordariomycetes</taxon>
        <taxon>Hypocreomycetidae</taxon>
        <taxon>Hypocreales</taxon>
        <taxon>Clavicipitaceae</taxon>
        <taxon>Claviceps</taxon>
    </lineage>
</organism>
<name>A0A9P7NFI3_9HYPO</name>
<gene>
    <name evidence="2" type="ORF">E4U43_003546</name>
</gene>
<dbReference type="AlphaFoldDB" id="A0A9P7NFI3"/>
<dbReference type="Proteomes" id="UP000748025">
    <property type="component" value="Unassembled WGS sequence"/>
</dbReference>
<evidence type="ECO:0000313" key="3">
    <source>
        <dbReference type="Proteomes" id="UP000748025"/>
    </source>
</evidence>
<keyword evidence="3" id="KW-1185">Reference proteome</keyword>
<reference evidence="2" key="1">
    <citation type="journal article" date="2020" name="bioRxiv">
        <title>Whole genome comparisons of ergot fungi reveals the divergence and evolution of species within the genus Claviceps are the result of varying mechanisms driving genome evolution and host range expansion.</title>
        <authorList>
            <person name="Wyka S.A."/>
            <person name="Mondo S.J."/>
            <person name="Liu M."/>
            <person name="Dettman J."/>
            <person name="Nalam V."/>
            <person name="Broders K.D."/>
        </authorList>
    </citation>
    <scope>NUCLEOTIDE SEQUENCE</scope>
    <source>
        <strain evidence="2">CCC 602</strain>
    </source>
</reference>
<sequence length="162" mass="18125">MLVNFGYFCGNYQQWRQLAAEGFGPRDLRLVQQMFEPKRRPKSNDGPDAVVAWLGMDAGYKQNREMITACTGQRIRQYWSADGRVGLWIHFTGWSEGENEEMRPDGCGDDEGIHGGVWDSEPLAAVEAEVEAGGTDQRGRIEGSNGRLNAEAPIQEPRQSHP</sequence>